<evidence type="ECO:0000313" key="2">
    <source>
        <dbReference type="EMBL" id="PJE58060.1"/>
    </source>
</evidence>
<dbReference type="AlphaFoldDB" id="A0A2M8KDR9"/>
<evidence type="ECO:0000313" key="3">
    <source>
        <dbReference type="Proteomes" id="UP000231450"/>
    </source>
</evidence>
<protein>
    <submittedName>
        <fullName evidence="2">Uncharacterized protein</fullName>
    </submittedName>
</protein>
<dbReference type="Proteomes" id="UP000231450">
    <property type="component" value="Unassembled WGS sequence"/>
</dbReference>
<evidence type="ECO:0000256" key="1">
    <source>
        <dbReference type="SAM" id="Phobius"/>
    </source>
</evidence>
<keyword evidence="1" id="KW-0472">Membrane</keyword>
<sequence length="773" mass="85775">MLNKKEGFISLHQGLIVGILLISVALISGAFIIKSSLTKAAVSYSISIDPVLKDNKKPISVSNDGTSIILCSFNDISKIKVTAVSLSAFDNKSVYLTLNGARNDSVDKVSYFNTKTKQTIYAVWNKLDFSSPRSSAEYDTYEIVAYALDTGKIINPQAKNKKDIPKVLQTSKKLEIKVEKPAYSILEVNGGEADVKVSCDKLSNGSIICGSVDLYAERTGADGVTIGDDTKTEVNLFIEFNSTVDPNWKDVSFGRGVVECKKSNCVFDIASFELPAPGSYYFHSCIMGETFPKKCGKTISVNAVYLGEKPMVKSALLEPSGAVLSDGDTLTITIEFSDDGGISDNFEIEYAHNNSNNWMKADWLKRASSTSECNNKKTCVVVWSGKFKSIGEKKDKYGIYNLRITFEDNGQQKNELVFNFVNEDALVVIMNFLQINPDMRNLLIYKMFEYGVARDQMIVLGKNIIEKNTLMAMFKSDPLLNKEGNDSNKAYVVTVLNDPKGTYDPETLFKYYLVANKAVINNLIFKDFLNQFVHVVIPQLEAANIGEITIDKGMDPATEVVKKTKNGGVVGKVKSLSWNTLILITSLTSDKAAEYLEKSPKYLEKAKEYFVVALDKYKKAKVVGPSVDLDNIEFESNLLSMEFLSVYHDATNSRQIASDYKLRALGVLTDNGQGEPVFKTPDNWYGKDSPYSDMDRAWIFTLKRRYIDTISLDPDASKQKSSKRTSMPAVDSEKLKEFYESNVAFGSDMFSSGQFAVPEVIDIGKLFGASFSN</sequence>
<dbReference type="EMBL" id="PFDW01000060">
    <property type="protein sequence ID" value="PJE58060.1"/>
    <property type="molecule type" value="Genomic_DNA"/>
</dbReference>
<accession>A0A2M8KDR9</accession>
<gene>
    <name evidence="2" type="ORF">COU81_02830</name>
</gene>
<name>A0A2M8KDR9_9BACT</name>
<proteinExistence type="predicted"/>
<keyword evidence="1" id="KW-0812">Transmembrane</keyword>
<keyword evidence="1" id="KW-1133">Transmembrane helix</keyword>
<reference evidence="3" key="1">
    <citation type="submission" date="2017-09" db="EMBL/GenBank/DDBJ databases">
        <title>Depth-based differentiation of microbial function through sediment-hosted aquifers and enrichment of novel symbionts in the deep terrestrial subsurface.</title>
        <authorList>
            <person name="Probst A.J."/>
            <person name="Ladd B."/>
            <person name="Jarett J.K."/>
            <person name="Geller-Mcgrath D.E."/>
            <person name="Sieber C.M.K."/>
            <person name="Emerson J.B."/>
            <person name="Anantharaman K."/>
            <person name="Thomas B.C."/>
            <person name="Malmstrom R."/>
            <person name="Stieglmeier M."/>
            <person name="Klingl A."/>
            <person name="Woyke T."/>
            <person name="Ryan C.M."/>
            <person name="Banfield J.F."/>
        </authorList>
    </citation>
    <scope>NUCLEOTIDE SEQUENCE [LARGE SCALE GENOMIC DNA]</scope>
</reference>
<comment type="caution">
    <text evidence="2">The sequence shown here is derived from an EMBL/GenBank/DDBJ whole genome shotgun (WGS) entry which is preliminary data.</text>
</comment>
<feature type="transmembrane region" description="Helical" evidence="1">
    <location>
        <begin position="12"/>
        <end position="33"/>
    </location>
</feature>
<organism evidence="2 3">
    <name type="scientific">Candidatus Portnoybacteria bacterium CG10_big_fil_rev_8_21_14_0_10_36_7</name>
    <dbReference type="NCBI Taxonomy" id="1974812"/>
    <lineage>
        <taxon>Bacteria</taxon>
        <taxon>Candidatus Portnoyibacteriota</taxon>
    </lineage>
</organism>